<reference evidence="19 20" key="1">
    <citation type="submission" date="2019-03" db="EMBL/GenBank/DDBJ databases">
        <title>Genomic Encyclopedia of Type Strains, Phase IV (KMG-IV): sequencing the most valuable type-strain genomes for metagenomic binning, comparative biology and taxonomic classification.</title>
        <authorList>
            <person name="Goeker M."/>
        </authorList>
    </citation>
    <scope>NUCLEOTIDE SEQUENCE [LARGE SCALE GENOMIC DNA]</scope>
    <source>
        <strain evidence="19 20">DSM 24455</strain>
    </source>
</reference>
<feature type="transmembrane region" description="Helical" evidence="16">
    <location>
        <begin position="279"/>
        <end position="302"/>
    </location>
</feature>
<dbReference type="PANTHER" id="PTHR30181:SF2">
    <property type="entry name" value="PTS SYSTEM MANNITOL-SPECIFIC EIICBA COMPONENT"/>
    <property type="match status" value="1"/>
</dbReference>
<dbReference type="PANTHER" id="PTHR30181">
    <property type="entry name" value="MANNITOL PERMEASE IIC COMPONENT"/>
    <property type="match status" value="1"/>
</dbReference>
<dbReference type="InterPro" id="IPR013014">
    <property type="entry name" value="PTS_EIIC_2"/>
</dbReference>
<dbReference type="InterPro" id="IPR013011">
    <property type="entry name" value="PTS_EIIB_2"/>
</dbReference>
<keyword evidence="20" id="KW-1185">Reference proteome</keyword>
<evidence type="ECO:0000256" key="12">
    <source>
        <dbReference type="ARBA" id="ARBA00022692"/>
    </source>
</evidence>
<keyword evidence="6" id="KW-0813">Transport</keyword>
<dbReference type="AlphaFoldDB" id="A0A4V3ESH1"/>
<dbReference type="NCBIfam" id="NF011663">
    <property type="entry name" value="PRK15083.1"/>
    <property type="match status" value="1"/>
</dbReference>
<dbReference type="InterPro" id="IPR036095">
    <property type="entry name" value="PTS_EIIB-like_sf"/>
</dbReference>
<feature type="transmembrane region" description="Helical" evidence="16">
    <location>
        <begin position="90"/>
        <end position="113"/>
    </location>
</feature>
<dbReference type="InterPro" id="IPR003501">
    <property type="entry name" value="PTS_EIIB_2/3"/>
</dbReference>
<keyword evidence="14 16" id="KW-0472">Membrane</keyword>
<dbReference type="GO" id="GO:0090563">
    <property type="term" value="F:protein-phosphocysteine-sugar phosphotransferase activity"/>
    <property type="evidence" value="ECO:0007669"/>
    <property type="project" value="TreeGrafter"/>
</dbReference>
<dbReference type="CDD" id="cd05567">
    <property type="entry name" value="PTS_IIB_mannitol"/>
    <property type="match status" value="1"/>
</dbReference>
<evidence type="ECO:0000256" key="7">
    <source>
        <dbReference type="ARBA" id="ARBA00022475"/>
    </source>
</evidence>
<dbReference type="InterPro" id="IPR050893">
    <property type="entry name" value="Sugar_PTS"/>
</dbReference>
<dbReference type="EC" id="2.7.1.197" evidence="4"/>
<proteinExistence type="predicted"/>
<evidence type="ECO:0000256" key="5">
    <source>
        <dbReference type="ARBA" id="ARBA00021825"/>
    </source>
</evidence>
<feature type="domain" description="PTS EIIC type-2" evidence="18">
    <location>
        <begin position="22"/>
        <end position="345"/>
    </location>
</feature>
<name>A0A4V3ESH1_9CLOT</name>
<feature type="transmembrane region" description="Helical" evidence="16">
    <location>
        <begin position="143"/>
        <end position="167"/>
    </location>
</feature>
<dbReference type="Pfam" id="PF02302">
    <property type="entry name" value="PTS_IIB"/>
    <property type="match status" value="1"/>
</dbReference>
<dbReference type="EMBL" id="SOAZ01000017">
    <property type="protein sequence ID" value="TDT51920.1"/>
    <property type="molecule type" value="Genomic_DNA"/>
</dbReference>
<dbReference type="Pfam" id="PF02378">
    <property type="entry name" value="PTS_EIIC"/>
    <property type="match status" value="1"/>
</dbReference>
<keyword evidence="10" id="KW-0808">Transferase</keyword>
<comment type="caution">
    <text evidence="19">The sequence shown here is derived from an EMBL/GenBank/DDBJ whole genome shotgun (WGS) entry which is preliminary data.</text>
</comment>
<feature type="domain" description="PTS EIIB type-2" evidence="17">
    <location>
        <begin position="375"/>
        <end position="463"/>
    </location>
</feature>
<evidence type="ECO:0000256" key="10">
    <source>
        <dbReference type="ARBA" id="ARBA00022679"/>
    </source>
</evidence>
<dbReference type="GO" id="GO:0009401">
    <property type="term" value="P:phosphoenolpyruvate-dependent sugar phosphotransferase system"/>
    <property type="evidence" value="ECO:0007669"/>
    <property type="project" value="UniProtKB-KW"/>
</dbReference>
<evidence type="ECO:0000313" key="19">
    <source>
        <dbReference type="EMBL" id="TDT51920.1"/>
    </source>
</evidence>
<feature type="transmembrane region" description="Helical" evidence="16">
    <location>
        <begin position="21"/>
        <end position="49"/>
    </location>
</feature>
<dbReference type="PROSITE" id="PS51104">
    <property type="entry name" value="PTS_EIIC_TYPE_2"/>
    <property type="match status" value="1"/>
</dbReference>
<evidence type="ECO:0000256" key="14">
    <source>
        <dbReference type="ARBA" id="ARBA00023136"/>
    </source>
</evidence>
<evidence type="ECO:0000256" key="9">
    <source>
        <dbReference type="ARBA" id="ARBA00022597"/>
    </source>
</evidence>
<feature type="transmembrane region" description="Helical" evidence="16">
    <location>
        <begin position="223"/>
        <end position="244"/>
    </location>
</feature>
<evidence type="ECO:0000256" key="16">
    <source>
        <dbReference type="SAM" id="Phobius"/>
    </source>
</evidence>
<feature type="transmembrane region" description="Helical" evidence="16">
    <location>
        <begin position="256"/>
        <end position="274"/>
    </location>
</feature>
<comment type="catalytic activity">
    <reaction evidence="1">
        <text>D-mannitol(out) + N(pros)-phospho-L-histidyl-[protein] = D-mannitol 1-phosphate(in) + L-histidyl-[protein]</text>
        <dbReference type="Rhea" id="RHEA:33363"/>
        <dbReference type="Rhea" id="RHEA-COMP:9745"/>
        <dbReference type="Rhea" id="RHEA-COMP:9746"/>
        <dbReference type="ChEBI" id="CHEBI:16899"/>
        <dbReference type="ChEBI" id="CHEBI:29979"/>
        <dbReference type="ChEBI" id="CHEBI:61381"/>
        <dbReference type="ChEBI" id="CHEBI:64837"/>
        <dbReference type="EC" id="2.7.1.197"/>
    </reaction>
</comment>
<keyword evidence="12 16" id="KW-0812">Transmembrane</keyword>
<sequence length="463" mass="48593">MGMNIQTNVSSQVGIKEKIQIFGRFLSGMVMPNIGAFIAWGLITALFIPTGWIPNENLGKLVGPMITNLLPLLIGYTGGKMVGGNRGGVLGAIATMGVVVGADVPMFIGAMIMGPLGGYVIKKFDQTVEGKIPAGFEMLVNNFSAGIIGMILALLAYLGIGPVVLALNNVLRAGVEAIVKAGLLPLASLFIEPGKILFLNNAINHGVLGPIGIEQSKEFGKSIFFLLETNPGPGLGILLAYWVFSKGMAKESAPGAIIIHFLGGIHEIYFPYVLMNPVLILAAIAGGMSGVFTFGLFNAGLVATPSPGSIFALLAMTPKGGFAGIISGVLVAAAVSFLVASFFIKRSKNLSGDEDLARAKDMVKELKGTKKTVVNKVVFACDAGMGSSAMGASTLRNKFKKAGLNIEVINTAIEDIPEDADIVVTQQSLTARAKAIAPNAEHISITNFVNDPQYDELIERLKK</sequence>
<dbReference type="InterPro" id="IPR004718">
    <property type="entry name" value="PTS_IIC_mtl"/>
</dbReference>
<dbReference type="InterPro" id="IPR029503">
    <property type="entry name" value="PTS_EIIB_mannitol"/>
</dbReference>
<keyword evidence="11" id="KW-0598">Phosphotransferase system</keyword>
<dbReference type="PROSITE" id="PS51099">
    <property type="entry name" value="PTS_EIIB_TYPE_2"/>
    <property type="match status" value="1"/>
</dbReference>
<dbReference type="RefSeq" id="WP_243116445.1">
    <property type="nucleotide sequence ID" value="NZ_SOAZ01000017.1"/>
</dbReference>
<evidence type="ECO:0000256" key="4">
    <source>
        <dbReference type="ARBA" id="ARBA00011909"/>
    </source>
</evidence>
<evidence type="ECO:0000256" key="6">
    <source>
        <dbReference type="ARBA" id="ARBA00022448"/>
    </source>
</evidence>
<keyword evidence="9" id="KW-0762">Sugar transport</keyword>
<dbReference type="SUPFAM" id="SSF52794">
    <property type="entry name" value="PTS system IIB component-like"/>
    <property type="match status" value="1"/>
</dbReference>
<organism evidence="19 20">
    <name type="scientific">Fonticella tunisiensis</name>
    <dbReference type="NCBI Taxonomy" id="1096341"/>
    <lineage>
        <taxon>Bacteria</taxon>
        <taxon>Bacillati</taxon>
        <taxon>Bacillota</taxon>
        <taxon>Clostridia</taxon>
        <taxon>Eubacteriales</taxon>
        <taxon>Clostridiaceae</taxon>
        <taxon>Fonticella</taxon>
    </lineage>
</organism>
<evidence type="ECO:0000256" key="3">
    <source>
        <dbReference type="ARBA" id="ARBA00004651"/>
    </source>
</evidence>
<evidence type="ECO:0000313" key="20">
    <source>
        <dbReference type="Proteomes" id="UP000295325"/>
    </source>
</evidence>
<dbReference type="Gene3D" id="3.40.50.2300">
    <property type="match status" value="1"/>
</dbReference>
<evidence type="ECO:0000256" key="15">
    <source>
        <dbReference type="ARBA" id="ARBA00033349"/>
    </source>
</evidence>
<evidence type="ECO:0000256" key="13">
    <source>
        <dbReference type="ARBA" id="ARBA00022989"/>
    </source>
</evidence>
<dbReference type="GO" id="GO:0022872">
    <property type="term" value="F:protein-N(PI)-phosphohistidine-mannitol phosphotransferase system transmembrane transporter activity"/>
    <property type="evidence" value="ECO:0007669"/>
    <property type="project" value="InterPro"/>
</dbReference>
<dbReference type="InterPro" id="IPR003352">
    <property type="entry name" value="PTS_EIIC"/>
</dbReference>
<dbReference type="NCBIfam" id="TIGR00851">
    <property type="entry name" value="mtlA"/>
    <property type="match status" value="1"/>
</dbReference>
<evidence type="ECO:0000259" key="18">
    <source>
        <dbReference type="PROSITE" id="PS51104"/>
    </source>
</evidence>
<feature type="transmembrane region" description="Helical" evidence="16">
    <location>
        <begin position="61"/>
        <end position="78"/>
    </location>
</feature>
<feature type="transmembrane region" description="Helical" evidence="16">
    <location>
        <begin position="322"/>
        <end position="344"/>
    </location>
</feature>
<comment type="function">
    <text evidence="2">The phosphoenolpyruvate-dependent sugar phosphotransferase system (sugar PTS), a major carbohydrate active transport system, catalyzes the phosphorylation of incoming sugar substrates concomitantly with their translocation across the cell membrane. The enzyme II CmtAB PTS system is involved in D-mannitol transport.</text>
</comment>
<comment type="subcellular location">
    <subcellularLocation>
        <location evidence="3">Cell membrane</location>
        <topology evidence="3">Multi-pass membrane protein</topology>
    </subcellularLocation>
</comment>
<gene>
    <name evidence="19" type="ORF">EDD71_11756</name>
</gene>
<evidence type="ECO:0000256" key="8">
    <source>
        <dbReference type="ARBA" id="ARBA00022553"/>
    </source>
</evidence>
<evidence type="ECO:0000259" key="17">
    <source>
        <dbReference type="PROSITE" id="PS51099"/>
    </source>
</evidence>
<keyword evidence="7" id="KW-1003">Cell membrane</keyword>
<protein>
    <recommendedName>
        <fullName evidence="5">PTS system mannitol-specific EIICB component</fullName>
        <ecNumber evidence="4">2.7.1.197</ecNumber>
    </recommendedName>
    <alternativeName>
        <fullName evidence="15">EIICB-Mtl</fullName>
    </alternativeName>
</protein>
<dbReference type="GO" id="GO:0005886">
    <property type="term" value="C:plasma membrane"/>
    <property type="evidence" value="ECO:0007669"/>
    <property type="project" value="UniProtKB-SubCell"/>
</dbReference>
<keyword evidence="13 16" id="KW-1133">Transmembrane helix</keyword>
<accession>A0A4V3ESH1</accession>
<keyword evidence="8" id="KW-0597">Phosphoprotein</keyword>
<evidence type="ECO:0000256" key="11">
    <source>
        <dbReference type="ARBA" id="ARBA00022683"/>
    </source>
</evidence>
<evidence type="ECO:0000256" key="1">
    <source>
        <dbReference type="ARBA" id="ARBA00001655"/>
    </source>
</evidence>
<dbReference type="Proteomes" id="UP000295325">
    <property type="component" value="Unassembled WGS sequence"/>
</dbReference>
<evidence type="ECO:0000256" key="2">
    <source>
        <dbReference type="ARBA" id="ARBA00002434"/>
    </source>
</evidence>